<name>A0ACB9NP82_BAUVA</name>
<organism evidence="1 2">
    <name type="scientific">Bauhinia variegata</name>
    <name type="common">Purple orchid tree</name>
    <name type="synonym">Phanera variegata</name>
    <dbReference type="NCBI Taxonomy" id="167791"/>
    <lineage>
        <taxon>Eukaryota</taxon>
        <taxon>Viridiplantae</taxon>
        <taxon>Streptophyta</taxon>
        <taxon>Embryophyta</taxon>
        <taxon>Tracheophyta</taxon>
        <taxon>Spermatophyta</taxon>
        <taxon>Magnoliopsida</taxon>
        <taxon>eudicotyledons</taxon>
        <taxon>Gunneridae</taxon>
        <taxon>Pentapetalae</taxon>
        <taxon>rosids</taxon>
        <taxon>fabids</taxon>
        <taxon>Fabales</taxon>
        <taxon>Fabaceae</taxon>
        <taxon>Cercidoideae</taxon>
        <taxon>Cercideae</taxon>
        <taxon>Bauhiniinae</taxon>
        <taxon>Bauhinia</taxon>
    </lineage>
</organism>
<dbReference type="EMBL" id="CM039431">
    <property type="protein sequence ID" value="KAI4338017.1"/>
    <property type="molecule type" value="Genomic_DNA"/>
</dbReference>
<dbReference type="Proteomes" id="UP000828941">
    <property type="component" value="Chromosome 6"/>
</dbReference>
<sequence length="344" mass="38777">MHRLRSLSVQKPNPLSSTTSVVSPQDARKLLHHPLRYKGVSPVGWNPRRSFGQVKASVEWEKGYKKVEVFSKEHLAVSLAYDVAELSNKFTKERGAFTVALSGGSLIKYLRKLVEPPYLDSIDWSKWHVFWVDERVVAKDHLDSNYKLANDGFLSKVPIPANNIYAIDDALPADGAADVYETNLRRLGPDGHVASLFPRHYVLKEKQKWVTFIKDSPKPPPERITFTLPVINSSSNVAMVVTGAGKADVIYTAMEKNDQSSDKLPLQLLSPEGELKWYLDKGDGDSSHKKRWAIAHALLCSVKSPPRHARFVLPRNLQSPTTAASHFSRQLSQKFQFHHRPLEL</sequence>
<evidence type="ECO:0000313" key="1">
    <source>
        <dbReference type="EMBL" id="KAI4338017.1"/>
    </source>
</evidence>
<gene>
    <name evidence="1" type="ORF">L6164_016372</name>
</gene>
<comment type="caution">
    <text evidence="1">The sequence shown here is derived from an EMBL/GenBank/DDBJ whole genome shotgun (WGS) entry which is preliminary data.</text>
</comment>
<protein>
    <submittedName>
        <fullName evidence="1">Uncharacterized protein</fullName>
    </submittedName>
</protein>
<keyword evidence="2" id="KW-1185">Reference proteome</keyword>
<accession>A0ACB9NP82</accession>
<evidence type="ECO:0000313" key="2">
    <source>
        <dbReference type="Proteomes" id="UP000828941"/>
    </source>
</evidence>
<reference evidence="1 2" key="1">
    <citation type="journal article" date="2022" name="DNA Res.">
        <title>Chromosomal-level genome assembly of the orchid tree Bauhinia variegata (Leguminosae; Cercidoideae) supports the allotetraploid origin hypothesis of Bauhinia.</title>
        <authorList>
            <person name="Zhong Y."/>
            <person name="Chen Y."/>
            <person name="Zheng D."/>
            <person name="Pang J."/>
            <person name="Liu Y."/>
            <person name="Luo S."/>
            <person name="Meng S."/>
            <person name="Qian L."/>
            <person name="Wei D."/>
            <person name="Dai S."/>
            <person name="Zhou R."/>
        </authorList>
    </citation>
    <scope>NUCLEOTIDE SEQUENCE [LARGE SCALE GENOMIC DNA]</scope>
    <source>
        <strain evidence="1">BV-YZ2020</strain>
    </source>
</reference>
<proteinExistence type="predicted"/>